<feature type="non-terminal residue" evidence="1">
    <location>
        <position position="59"/>
    </location>
</feature>
<sequence length="59" mass="6660">MSNNELLTDSNSVSNSELSKDNYTTIQLSPGFPKALRLLEIKAYSNMINEIYCKIIDAF</sequence>
<keyword evidence="2" id="KW-1185">Reference proteome</keyword>
<dbReference type="AlphaFoldDB" id="A0A9N9J1E8"/>
<reference evidence="1" key="1">
    <citation type="submission" date="2021-06" db="EMBL/GenBank/DDBJ databases">
        <authorList>
            <person name="Kallberg Y."/>
            <person name="Tangrot J."/>
            <person name="Rosling A."/>
        </authorList>
    </citation>
    <scope>NUCLEOTIDE SEQUENCE</scope>
    <source>
        <strain evidence="1">MA453B</strain>
    </source>
</reference>
<comment type="caution">
    <text evidence="1">The sequence shown here is derived from an EMBL/GenBank/DDBJ whole genome shotgun (WGS) entry which is preliminary data.</text>
</comment>
<accession>A0A9N9J1E8</accession>
<organism evidence="1 2">
    <name type="scientific">Dentiscutata erythropus</name>
    <dbReference type="NCBI Taxonomy" id="1348616"/>
    <lineage>
        <taxon>Eukaryota</taxon>
        <taxon>Fungi</taxon>
        <taxon>Fungi incertae sedis</taxon>
        <taxon>Mucoromycota</taxon>
        <taxon>Glomeromycotina</taxon>
        <taxon>Glomeromycetes</taxon>
        <taxon>Diversisporales</taxon>
        <taxon>Gigasporaceae</taxon>
        <taxon>Dentiscutata</taxon>
    </lineage>
</organism>
<dbReference type="Proteomes" id="UP000789405">
    <property type="component" value="Unassembled WGS sequence"/>
</dbReference>
<evidence type="ECO:0000313" key="2">
    <source>
        <dbReference type="Proteomes" id="UP000789405"/>
    </source>
</evidence>
<protein>
    <submittedName>
        <fullName evidence="1">17290_t:CDS:1</fullName>
    </submittedName>
</protein>
<proteinExistence type="predicted"/>
<dbReference type="OrthoDB" id="2429735at2759"/>
<gene>
    <name evidence="1" type="ORF">DERYTH_LOCUS17800</name>
</gene>
<dbReference type="EMBL" id="CAJVPY010017193">
    <property type="protein sequence ID" value="CAG8760803.1"/>
    <property type="molecule type" value="Genomic_DNA"/>
</dbReference>
<name>A0A9N9J1E8_9GLOM</name>
<evidence type="ECO:0000313" key="1">
    <source>
        <dbReference type="EMBL" id="CAG8760803.1"/>
    </source>
</evidence>